<dbReference type="Pfam" id="PF00501">
    <property type="entry name" value="AMP-binding"/>
    <property type="match status" value="1"/>
</dbReference>
<feature type="domain" description="Carrier" evidence="7">
    <location>
        <begin position="1017"/>
        <end position="1091"/>
    </location>
</feature>
<dbReference type="PANTHER" id="PTHR45527:SF1">
    <property type="entry name" value="FATTY ACID SYNTHASE"/>
    <property type="match status" value="1"/>
</dbReference>
<evidence type="ECO:0000313" key="8">
    <source>
        <dbReference type="EMBL" id="GAA0544087.1"/>
    </source>
</evidence>
<protein>
    <recommendedName>
        <fullName evidence="7">Carrier domain-containing protein</fullName>
    </recommendedName>
</protein>
<evidence type="ECO:0000313" key="9">
    <source>
        <dbReference type="Proteomes" id="UP001500729"/>
    </source>
</evidence>
<dbReference type="Pfam" id="PF00550">
    <property type="entry name" value="PP-binding"/>
    <property type="match status" value="1"/>
</dbReference>
<evidence type="ECO:0000256" key="6">
    <source>
        <dbReference type="SAM" id="MobiDB-lite"/>
    </source>
</evidence>
<dbReference type="PROSITE" id="PS00012">
    <property type="entry name" value="PHOSPHOPANTETHEINE"/>
    <property type="match status" value="1"/>
</dbReference>
<accession>A0ABN1DIH7</accession>
<reference evidence="8 9" key="1">
    <citation type="journal article" date="2019" name="Int. J. Syst. Evol. Microbiol.">
        <title>The Global Catalogue of Microorganisms (GCM) 10K type strain sequencing project: providing services to taxonomists for standard genome sequencing and annotation.</title>
        <authorList>
            <consortium name="The Broad Institute Genomics Platform"/>
            <consortium name="The Broad Institute Genome Sequencing Center for Infectious Disease"/>
            <person name="Wu L."/>
            <person name="Ma J."/>
        </authorList>
    </citation>
    <scope>NUCLEOTIDE SEQUENCE [LARGE SCALE GENOMIC DNA]</scope>
    <source>
        <strain evidence="8 9">JCM 10303</strain>
    </source>
</reference>
<dbReference type="CDD" id="cd19531">
    <property type="entry name" value="LCL_NRPS-like"/>
    <property type="match status" value="1"/>
</dbReference>
<keyword evidence="3" id="KW-0597">Phosphoprotein</keyword>
<feature type="region of interest" description="Disordered" evidence="6">
    <location>
        <begin position="20"/>
        <end position="47"/>
    </location>
</feature>
<comment type="cofactor">
    <cofactor evidence="1">
        <name>pantetheine 4'-phosphate</name>
        <dbReference type="ChEBI" id="CHEBI:47942"/>
    </cofactor>
</comment>
<keyword evidence="9" id="KW-1185">Reference proteome</keyword>
<dbReference type="Gene3D" id="3.30.559.30">
    <property type="entry name" value="Nonribosomal peptide synthetase, condensation domain"/>
    <property type="match status" value="2"/>
</dbReference>
<dbReference type="Gene3D" id="2.30.38.10">
    <property type="entry name" value="Luciferase, Domain 3"/>
    <property type="match status" value="1"/>
</dbReference>
<dbReference type="Gene3D" id="1.10.1200.10">
    <property type="entry name" value="ACP-like"/>
    <property type="match status" value="1"/>
</dbReference>
<dbReference type="InterPro" id="IPR006162">
    <property type="entry name" value="Ppantetheine_attach_site"/>
</dbReference>
<dbReference type="PROSITE" id="PS00455">
    <property type="entry name" value="AMP_BINDING"/>
    <property type="match status" value="1"/>
</dbReference>
<dbReference type="InterPro" id="IPR025110">
    <property type="entry name" value="AMP-bd_C"/>
</dbReference>
<keyword evidence="2" id="KW-0596">Phosphopantetheine</keyword>
<evidence type="ECO:0000256" key="1">
    <source>
        <dbReference type="ARBA" id="ARBA00001957"/>
    </source>
</evidence>
<sequence>MSTDGTRDLTARRRELLRRRMADENLLHTSDPEPETAAPAGERPLSPGQQRMWSIQQLDPLTVGYNVTIALDVSGELDADLLGQALELVVARHDILRTVYRLTDDGTGDGQSRVVQVVQDQFTAPYDVCDVRDLDEAARAARVGELARAVAGQPFDLATDPPLRVRLIRTGEASSTLVVVAHHIVWDDGTSAVFFGQLMDDYRRLLSGERVVARRSPRQYADVALGSHGAAGVDDSALAHWRDELTPLPELLDLPGISGGAGGAGQERSHPMREGTGRRVREIARREGASTFMVLFAAVSALLHRYTGAREFLVGAPVVNRDFPGAEDVVGYLGNTIPLRAEVDPSDDFRTLLARSRATCVDAYAHQHVELDDIAKAADAQRFRGDAGLFNVVLSLRSPVLEPFRAAGLQVGRRHVPGTDARFDLTLAVETDGDELAVEANYPARHDADDQVRGLLEHLDRLLDAALADPATPVGELELLAPGERERLLHECNDTATRTDERLLPERFKAQVALTPDALAVTAPGEEAGTELTYAELNARANRLARELVGRGIGPEHVVALAVPRSPAMMVAALAVLKAGAAYVPVDPSYPAERVRLMLADSSPALLLATCTVAAELPDGGVRRLLLDDPEVAEQVAALPGTDLADSDRNAPLLPGHPAYVIYTSGSTGTPKGVVVAHRALSNHLDWAVRRFAGLGGRTLLHSSMSFDFSVTPMYGPLLCGGVLELCEDSPDAIANATGPATFLKITPSHLPLLPSVRFAAEGPRTLVIAGESLHGESLVDRQPPEGEGLDVINEYGPTETTVGCTLHDIPFADGAPAGPVPIGRPVANTRCHVLDQALRPVPAGVPGELYIGGSQLARGYLGRPGLTASRFVADPFAGTGERLYRTGDRVRRRADGALEFVGRVDEQVKIRGHRVEPGEVEAVLLRHPAVAQAVVVGRSDGPSGTYLAAYVVLNDSGQSVVDGAALREQVAAQLPEHMVPGVVVVLGELPLSPSGKADRRALPAPEFTPDAPTSREPSNEVERTLVRLFSEVLHRDDVGVTDSFHALGGDSIVTIQLVARARKAGLRIRPRDVFEHRTAEALAAALPEADAAQTEAAPDDDPVGPVEPTPIVRSFAERGPLGDRHRMSVLLDVPALERGSLVRAVQAVLDTHDALRARSSAGTPGLEVRPRGAVQADSVVRVVAAPRGATPEEVEHEIESAAARLDPRSGVMVQVVWFDAGEQRPGRLLLVVHHSVVDGVSLRILTEDLATAWRAVDAGTDPALPAVGTSLRSWSRGLVRQAPARAHELSHWRSVLAEDSAPGERGVDPARDTWATVRTVTVELDDATTDAVLTTVPQAFFGAVDDVLLAGFGLAVAAWRRDRGEDARSPLVLVEGHGREESAVPGADLSRTVGWFTSQYPVRLGLADIDPDEALAGGPAAGTAVKRVKETLRSVPDHGIGYGMLRYLDPASSGELAAMPEPEFGFNYLGRMDTGSGDWSIAPGGVSAAYDPDMPVAVPLVVNAVTEVGPGGPRLTAHWMYAGNLLADAEVRDLARRWSEALDALVRHAAGPGAGGRTPSDLSLVSLDQAQLDALEAKWKKP</sequence>
<keyword evidence="4" id="KW-0677">Repeat</keyword>
<dbReference type="PANTHER" id="PTHR45527">
    <property type="entry name" value="NONRIBOSOMAL PEPTIDE SYNTHETASE"/>
    <property type="match status" value="1"/>
</dbReference>
<feature type="region of interest" description="Disordered" evidence="6">
    <location>
        <begin position="996"/>
        <end position="1020"/>
    </location>
</feature>
<dbReference type="InterPro" id="IPR023213">
    <property type="entry name" value="CAT-like_dom_sf"/>
</dbReference>
<dbReference type="RefSeq" id="WP_009947632.1">
    <property type="nucleotide sequence ID" value="NZ_BAAAGS010000037.1"/>
</dbReference>
<evidence type="ECO:0000259" key="7">
    <source>
        <dbReference type="PROSITE" id="PS50075"/>
    </source>
</evidence>
<dbReference type="Pfam" id="PF00668">
    <property type="entry name" value="Condensation"/>
    <property type="match status" value="2"/>
</dbReference>
<dbReference type="InterPro" id="IPR000873">
    <property type="entry name" value="AMP-dep_synth/lig_dom"/>
</dbReference>
<dbReference type="InterPro" id="IPR009081">
    <property type="entry name" value="PP-bd_ACP"/>
</dbReference>
<proteinExistence type="predicted"/>
<feature type="compositionally biased region" description="Low complexity" evidence="6">
    <location>
        <begin position="1088"/>
        <end position="1097"/>
    </location>
</feature>
<dbReference type="InterPro" id="IPR020845">
    <property type="entry name" value="AMP-binding_CS"/>
</dbReference>
<evidence type="ECO:0000256" key="5">
    <source>
        <dbReference type="ARBA" id="ARBA00023194"/>
    </source>
</evidence>
<evidence type="ECO:0000256" key="3">
    <source>
        <dbReference type="ARBA" id="ARBA00022553"/>
    </source>
</evidence>
<dbReference type="Proteomes" id="UP001500729">
    <property type="component" value="Unassembled WGS sequence"/>
</dbReference>
<dbReference type="Gene3D" id="3.30.300.30">
    <property type="match status" value="1"/>
</dbReference>
<dbReference type="SUPFAM" id="SSF56801">
    <property type="entry name" value="Acetyl-CoA synthetase-like"/>
    <property type="match status" value="1"/>
</dbReference>
<dbReference type="SUPFAM" id="SSF47336">
    <property type="entry name" value="ACP-like"/>
    <property type="match status" value="1"/>
</dbReference>
<dbReference type="NCBIfam" id="TIGR01720">
    <property type="entry name" value="NRPS-para261"/>
    <property type="match status" value="1"/>
</dbReference>
<feature type="region of interest" description="Disordered" evidence="6">
    <location>
        <begin position="1088"/>
        <end position="1111"/>
    </location>
</feature>
<organism evidence="8 9">
    <name type="scientific">Saccharopolyspora erythraea</name>
    <name type="common">Streptomyces erythraeus</name>
    <dbReference type="NCBI Taxonomy" id="1836"/>
    <lineage>
        <taxon>Bacteria</taxon>
        <taxon>Bacillati</taxon>
        <taxon>Actinomycetota</taxon>
        <taxon>Actinomycetes</taxon>
        <taxon>Pseudonocardiales</taxon>
        <taxon>Pseudonocardiaceae</taxon>
        <taxon>Saccharopolyspora</taxon>
    </lineage>
</organism>
<dbReference type="InterPro" id="IPR010071">
    <property type="entry name" value="AA_adenyl_dom"/>
</dbReference>
<name>A0ABN1DIH7_SACER</name>
<dbReference type="SUPFAM" id="SSF52777">
    <property type="entry name" value="CoA-dependent acyltransferases"/>
    <property type="match status" value="4"/>
</dbReference>
<dbReference type="PROSITE" id="PS50075">
    <property type="entry name" value="CARRIER"/>
    <property type="match status" value="1"/>
</dbReference>
<evidence type="ECO:0000256" key="2">
    <source>
        <dbReference type="ARBA" id="ARBA00022450"/>
    </source>
</evidence>
<dbReference type="InterPro" id="IPR010060">
    <property type="entry name" value="NRPS_synth"/>
</dbReference>
<dbReference type="CDD" id="cd05930">
    <property type="entry name" value="A_NRPS"/>
    <property type="match status" value="1"/>
</dbReference>
<keyword evidence="5" id="KW-0045">Antibiotic biosynthesis</keyword>
<comment type="caution">
    <text evidence="8">The sequence shown here is derived from an EMBL/GenBank/DDBJ whole genome shotgun (WGS) entry which is preliminary data.</text>
</comment>
<dbReference type="InterPro" id="IPR036736">
    <property type="entry name" value="ACP-like_sf"/>
</dbReference>
<dbReference type="Pfam" id="PF13193">
    <property type="entry name" value="AMP-binding_C"/>
    <property type="match status" value="1"/>
</dbReference>
<dbReference type="Gene3D" id="3.40.50.980">
    <property type="match status" value="2"/>
</dbReference>
<dbReference type="InterPro" id="IPR001242">
    <property type="entry name" value="Condensation_dom"/>
</dbReference>
<dbReference type="Gene3D" id="3.30.559.10">
    <property type="entry name" value="Chloramphenicol acetyltransferase-like domain"/>
    <property type="match status" value="2"/>
</dbReference>
<gene>
    <name evidence="8" type="ORF">GCM10009533_48780</name>
</gene>
<dbReference type="InterPro" id="IPR045851">
    <property type="entry name" value="AMP-bd_C_sf"/>
</dbReference>
<dbReference type="EMBL" id="BAAAGS010000037">
    <property type="protein sequence ID" value="GAA0544087.1"/>
    <property type="molecule type" value="Genomic_DNA"/>
</dbReference>
<evidence type="ECO:0000256" key="4">
    <source>
        <dbReference type="ARBA" id="ARBA00022737"/>
    </source>
</evidence>
<dbReference type="NCBIfam" id="TIGR01733">
    <property type="entry name" value="AA-adenyl-dom"/>
    <property type="match status" value="1"/>
</dbReference>